<proteinExistence type="inferred from homology"/>
<dbReference type="InterPro" id="IPR036291">
    <property type="entry name" value="NAD(P)-bd_dom_sf"/>
</dbReference>
<dbReference type="SUPFAM" id="SSF51735">
    <property type="entry name" value="NAD(P)-binding Rossmann-fold domains"/>
    <property type="match status" value="1"/>
</dbReference>
<dbReference type="GO" id="GO:0016491">
    <property type="term" value="F:oxidoreductase activity"/>
    <property type="evidence" value="ECO:0007669"/>
    <property type="project" value="UniProtKB-KW"/>
</dbReference>
<dbReference type="InterPro" id="IPR002347">
    <property type="entry name" value="SDR_fam"/>
</dbReference>
<evidence type="ECO:0000313" key="4">
    <source>
        <dbReference type="EMBL" id="AET79196.1"/>
    </source>
</evidence>
<comment type="similarity">
    <text evidence="1">Belongs to the short-chain dehydrogenases/reductases (SDR) family.</text>
</comment>
<reference evidence="4" key="1">
    <citation type="submission" date="2011-06" db="EMBL/GenBank/DDBJ databases">
        <authorList>
            <person name="Florea S."/>
            <person name="Johnson R.D."/>
            <person name="Panaccione D.G."/>
            <person name="Voisey C.R."/>
            <person name="Schardl C.L."/>
        </authorList>
    </citation>
    <scope>NUCLEOTIDE SEQUENCE</scope>
    <source>
        <strain evidence="4">RRC-1481</strain>
    </source>
</reference>
<dbReference type="CDD" id="cd05233">
    <property type="entry name" value="SDR_c"/>
    <property type="match status" value="1"/>
</dbReference>
<protein>
    <submittedName>
        <fullName evidence="4">Chanoclavine-I dehydrogenase</fullName>
    </submittedName>
</protein>
<dbReference type="AlphaFoldDB" id="G8GV78"/>
<name>G8GV78_CLAPA</name>
<dbReference type="EMBL" id="JN186800">
    <property type="protein sequence ID" value="AET79196.1"/>
    <property type="molecule type" value="Genomic_DNA"/>
</dbReference>
<dbReference type="PRINTS" id="PR00081">
    <property type="entry name" value="GDHRDH"/>
</dbReference>
<keyword evidence="2" id="KW-0521">NADP</keyword>
<dbReference type="Pfam" id="PF13561">
    <property type="entry name" value="adh_short_C2"/>
    <property type="match status" value="1"/>
</dbReference>
<dbReference type="PANTHER" id="PTHR43180:SF63">
    <property type="entry name" value="DEHYDROGENASE_REDUCTASE FAMILY PROTEIN, PUTATIVE (AFU_ORTHOLOGUE AFUA_6G03520)-RELATED"/>
    <property type="match status" value="1"/>
</dbReference>
<evidence type="ECO:0000256" key="3">
    <source>
        <dbReference type="ARBA" id="ARBA00023002"/>
    </source>
</evidence>
<evidence type="ECO:0000256" key="1">
    <source>
        <dbReference type="ARBA" id="ARBA00006484"/>
    </source>
</evidence>
<dbReference type="PANTHER" id="PTHR43180">
    <property type="entry name" value="3-OXOACYL-(ACYL-CARRIER-PROTEIN) REDUCTASE (AFU_ORTHOLOGUE AFUA_6G11210)"/>
    <property type="match status" value="1"/>
</dbReference>
<gene>
    <name evidence="4" type="primary">easD</name>
</gene>
<sequence length="261" mass="27702">MSPVSSRIFAITGGASGIGAATCRLLAARGAAVLCVADVSDGNFASLRASIAKVNPSTIVQCTVLDVSMSQEVDRWVHAIVSLHGDLHGAANVAGIAQAAGTRASPTILEETDMDWGRVLDVNLNGVLFSTRAEVRVMKDLPPDHRSIVNVASLSSFSHVPDVYAYGTSKNACVYLTTCIAADVFWSDIRVNCVSPGITNTPLLPQFEPNATSLDAIRDIYRRQGYPTCEPEDVARTIVWLLSDDSRPVYGANINVGACPP</sequence>
<accession>G8GV78</accession>
<dbReference type="Gene3D" id="3.40.50.720">
    <property type="entry name" value="NAD(P)-binding Rossmann-like Domain"/>
    <property type="match status" value="1"/>
</dbReference>
<keyword evidence="3" id="KW-0560">Oxidoreductase</keyword>
<organism evidence="4">
    <name type="scientific">Claviceps paspali</name>
    <name type="common">Rye ergot fungus</name>
    <dbReference type="NCBI Taxonomy" id="40601"/>
    <lineage>
        <taxon>Eukaryota</taxon>
        <taxon>Fungi</taxon>
        <taxon>Dikarya</taxon>
        <taxon>Ascomycota</taxon>
        <taxon>Pezizomycotina</taxon>
        <taxon>Sordariomycetes</taxon>
        <taxon>Hypocreomycetidae</taxon>
        <taxon>Hypocreales</taxon>
        <taxon>Clavicipitaceae</taxon>
        <taxon>Claviceps</taxon>
    </lineage>
</organism>
<evidence type="ECO:0000256" key="2">
    <source>
        <dbReference type="ARBA" id="ARBA00022857"/>
    </source>
</evidence>